<dbReference type="EMBL" id="CCYA01000248">
    <property type="protein sequence ID" value="CEH14771.1"/>
    <property type="molecule type" value="Genomic_DNA"/>
</dbReference>
<keyword evidence="3" id="KW-1185">Reference proteome</keyword>
<evidence type="ECO:0000313" key="2">
    <source>
        <dbReference type="EMBL" id="CEH14771.1"/>
    </source>
</evidence>
<protein>
    <submittedName>
        <fullName evidence="2">Uncharacterized protein</fullName>
    </submittedName>
</protein>
<reference evidence="2 3" key="1">
    <citation type="submission" date="2014-09" db="EMBL/GenBank/DDBJ databases">
        <authorList>
            <person name="Magalhaes I.L.F."/>
            <person name="Oliveira U."/>
            <person name="Santos F.R."/>
            <person name="Vidigal T.H.D.A."/>
            <person name="Brescovit A.D."/>
            <person name="Santos A.J."/>
        </authorList>
    </citation>
    <scope>NUCLEOTIDE SEQUENCE [LARGE SCALE GENOMIC DNA]</scope>
</reference>
<feature type="compositionally biased region" description="Basic and acidic residues" evidence="1">
    <location>
        <begin position="1"/>
        <end position="18"/>
    </location>
</feature>
<dbReference type="Proteomes" id="UP000054845">
    <property type="component" value="Unassembled WGS sequence"/>
</dbReference>
<dbReference type="AlphaFoldDB" id="A0A0P1BFP1"/>
<feature type="compositionally biased region" description="Low complexity" evidence="1">
    <location>
        <begin position="39"/>
        <end position="48"/>
    </location>
</feature>
<proteinExistence type="predicted"/>
<accession>A0A0P1BFP1</accession>
<organism evidence="2 3">
    <name type="scientific">Ceraceosorus bombacis</name>
    <dbReference type="NCBI Taxonomy" id="401625"/>
    <lineage>
        <taxon>Eukaryota</taxon>
        <taxon>Fungi</taxon>
        <taxon>Dikarya</taxon>
        <taxon>Basidiomycota</taxon>
        <taxon>Ustilaginomycotina</taxon>
        <taxon>Exobasidiomycetes</taxon>
        <taxon>Ceraceosorales</taxon>
        <taxon>Ceraceosoraceae</taxon>
        <taxon>Ceraceosorus</taxon>
    </lineage>
</organism>
<evidence type="ECO:0000256" key="1">
    <source>
        <dbReference type="SAM" id="MobiDB-lite"/>
    </source>
</evidence>
<name>A0A0P1BFP1_9BASI</name>
<sequence length="118" mass="11930">MSKEHMTLPLGDEKHDPINGHGGLRPSVGTPGASGMGASGPSNPSSGGILPGGVAKQEKKIHPVAIIGLWIALSSSVIVYNKASDQRLTEAQAAINGGLRIGSFELAAVPACKPVVVT</sequence>
<feature type="region of interest" description="Disordered" evidence="1">
    <location>
        <begin position="1"/>
        <end position="54"/>
    </location>
</feature>
<evidence type="ECO:0000313" key="3">
    <source>
        <dbReference type="Proteomes" id="UP000054845"/>
    </source>
</evidence>